<feature type="compositionally biased region" description="Basic and acidic residues" evidence="1">
    <location>
        <begin position="333"/>
        <end position="357"/>
    </location>
</feature>
<feature type="region of interest" description="Disordered" evidence="1">
    <location>
        <begin position="1"/>
        <end position="68"/>
    </location>
</feature>
<name>A0ABR3RA89_9PLEO</name>
<keyword evidence="3" id="KW-1185">Reference proteome</keyword>
<reference evidence="2 3" key="1">
    <citation type="submission" date="2024-02" db="EMBL/GenBank/DDBJ databases">
        <title>De novo assembly and annotation of 12 fungi associated with fruit tree decline syndrome in Ontario, Canada.</title>
        <authorList>
            <person name="Sulman M."/>
            <person name="Ellouze W."/>
            <person name="Ilyukhin E."/>
        </authorList>
    </citation>
    <scope>NUCLEOTIDE SEQUENCE [LARGE SCALE GENOMIC DNA]</scope>
    <source>
        <strain evidence="2 3">M97-236</strain>
    </source>
</reference>
<feature type="region of interest" description="Disordered" evidence="1">
    <location>
        <begin position="316"/>
        <end position="416"/>
    </location>
</feature>
<dbReference type="Proteomes" id="UP001521222">
    <property type="component" value="Unassembled WGS sequence"/>
</dbReference>
<sequence>MFVPRAVRLKGVKETQRPKLPKSQAKPPPSKDETNSKDALVEAMGETSMNSPAPQQDTTRGPRFTSKPVTPDYVAQLAAGIELIFTDYAHQEEERSKWLKDHYRVVDGEENYIHLTAILEHHNITTLKPEATQILLKQALHDHPSDILELSRNEYYVRRRPSTNPLPFVPSNSFSIVDDDGLTFWDQRTIYVEPHLRNICPTPARVAHWLTTHGGLKPKWLPIQAVHTLWNSCAFVVLSGNVMHKSTWNKWREAEKPKDWKVLTKVEHTKRTAEYLALLEKENPRGMRRKAEDPTQLPPIARPAALSMAFEALPEDAAGKAEGKNKRKRRKPAKSDHTQGDPKRSKDSVGQKEDHVSDTGMADAPEETQPASVEPSTSKKKRKRRKSGKPNNNVDGAATDAAATQGDDEPSKKRRR</sequence>
<accession>A0ABR3RA89</accession>
<dbReference type="EMBL" id="JAKIXB020000017">
    <property type="protein sequence ID" value="KAL1601049.1"/>
    <property type="molecule type" value="Genomic_DNA"/>
</dbReference>
<gene>
    <name evidence="2" type="ORF">SLS59_005718</name>
</gene>
<organism evidence="2 3">
    <name type="scientific">Nothophoma quercina</name>
    <dbReference type="NCBI Taxonomy" id="749835"/>
    <lineage>
        <taxon>Eukaryota</taxon>
        <taxon>Fungi</taxon>
        <taxon>Dikarya</taxon>
        <taxon>Ascomycota</taxon>
        <taxon>Pezizomycotina</taxon>
        <taxon>Dothideomycetes</taxon>
        <taxon>Pleosporomycetidae</taxon>
        <taxon>Pleosporales</taxon>
        <taxon>Pleosporineae</taxon>
        <taxon>Didymellaceae</taxon>
        <taxon>Nothophoma</taxon>
    </lineage>
</organism>
<feature type="compositionally biased region" description="Basic residues" evidence="1">
    <location>
        <begin position="378"/>
        <end position="388"/>
    </location>
</feature>
<feature type="compositionally biased region" description="Low complexity" evidence="1">
    <location>
        <begin position="395"/>
        <end position="405"/>
    </location>
</feature>
<protein>
    <submittedName>
        <fullName evidence="2">Uncharacterized protein</fullName>
    </submittedName>
</protein>
<evidence type="ECO:0000313" key="2">
    <source>
        <dbReference type="EMBL" id="KAL1601049.1"/>
    </source>
</evidence>
<comment type="caution">
    <text evidence="2">The sequence shown here is derived from an EMBL/GenBank/DDBJ whole genome shotgun (WGS) entry which is preliminary data.</text>
</comment>
<proteinExistence type="predicted"/>
<feature type="compositionally biased region" description="Polar residues" evidence="1">
    <location>
        <begin position="47"/>
        <end position="59"/>
    </location>
</feature>
<evidence type="ECO:0000313" key="3">
    <source>
        <dbReference type="Proteomes" id="UP001521222"/>
    </source>
</evidence>
<feature type="compositionally biased region" description="Basic and acidic residues" evidence="1">
    <location>
        <begin position="29"/>
        <end position="40"/>
    </location>
</feature>
<evidence type="ECO:0000256" key="1">
    <source>
        <dbReference type="SAM" id="MobiDB-lite"/>
    </source>
</evidence>